<comment type="caution">
    <text evidence="2">The sequence shown here is derived from an EMBL/GenBank/DDBJ whole genome shotgun (WGS) entry which is preliminary data.</text>
</comment>
<dbReference type="Pfam" id="PF00078">
    <property type="entry name" value="RVT_1"/>
    <property type="match status" value="1"/>
</dbReference>
<keyword evidence="3" id="KW-1185">Reference proteome</keyword>
<evidence type="ECO:0000313" key="2">
    <source>
        <dbReference type="EMBL" id="KAH7302405.1"/>
    </source>
</evidence>
<sequence length="446" mass="51636">MKWEALVVGMQGVIRDCGKYFTVTLTKAKVEAERMILLMTEKVDSGQLLSEAEYMQLCDAYRCLQLIENNAIQSSKVKSRCMEVNDLHANSKCFFDLLRAKRLRGTITMLETDGLTLRDSNSITAMCTQHYQNLFVFAYKTDDAWFSSLHDSLAFTPHALDSHMAVTCEKWIIEEEVFLAIRSLKNGKAPGMDGLTKEFVIAFWLSYKTLILDVCNEIWGDQKMPYSFKLGKIKLIPKLDVPKQMGDWRPITMMSIIYKIFPKIFALRLKPIIHRIVHPSQVGFIHHRSIFDNIFFAQILMEHATLSKQEIVALIDTSAQHFDSLKWVGPKFGKGTIFRHFGYPLGINVSTKDKIEWVLLRIRCKMDMWHATQWPLHIRIRIVQTFLQSQIFMWRIFASHFTLGAFLSKHGLQGTRPHCASYAENMRHAFWTCPEIQRCYTGSRTV</sequence>
<evidence type="ECO:0000313" key="3">
    <source>
        <dbReference type="Proteomes" id="UP000825935"/>
    </source>
</evidence>
<feature type="domain" description="Reverse transcriptase" evidence="1">
    <location>
        <begin position="241"/>
        <end position="325"/>
    </location>
</feature>
<evidence type="ECO:0000259" key="1">
    <source>
        <dbReference type="Pfam" id="PF00078"/>
    </source>
</evidence>
<reference evidence="2 3" key="1">
    <citation type="submission" date="2021-08" db="EMBL/GenBank/DDBJ databases">
        <title>WGS assembly of Ceratopteris richardii.</title>
        <authorList>
            <person name="Marchant D.B."/>
            <person name="Chen G."/>
            <person name="Jenkins J."/>
            <person name="Shu S."/>
            <person name="Leebens-Mack J."/>
            <person name="Grimwood J."/>
            <person name="Schmutz J."/>
            <person name="Soltis P."/>
            <person name="Soltis D."/>
            <person name="Chen Z.-H."/>
        </authorList>
    </citation>
    <scope>NUCLEOTIDE SEQUENCE [LARGE SCALE GENOMIC DNA]</scope>
    <source>
        <strain evidence="2">Whitten #5841</strain>
        <tissue evidence="2">Leaf</tissue>
    </source>
</reference>
<accession>A0A8T2S3J6</accession>
<dbReference type="InterPro" id="IPR000477">
    <property type="entry name" value="RT_dom"/>
</dbReference>
<gene>
    <name evidence="2" type="ORF">KP509_23G070800</name>
</gene>
<dbReference type="AlphaFoldDB" id="A0A8T2S3J6"/>
<dbReference type="Proteomes" id="UP000825935">
    <property type="component" value="Chromosome 23"/>
</dbReference>
<name>A0A8T2S3J6_CERRI</name>
<organism evidence="2 3">
    <name type="scientific">Ceratopteris richardii</name>
    <name type="common">Triangle waterfern</name>
    <dbReference type="NCBI Taxonomy" id="49495"/>
    <lineage>
        <taxon>Eukaryota</taxon>
        <taxon>Viridiplantae</taxon>
        <taxon>Streptophyta</taxon>
        <taxon>Embryophyta</taxon>
        <taxon>Tracheophyta</taxon>
        <taxon>Polypodiopsida</taxon>
        <taxon>Polypodiidae</taxon>
        <taxon>Polypodiales</taxon>
        <taxon>Pteridineae</taxon>
        <taxon>Pteridaceae</taxon>
        <taxon>Parkerioideae</taxon>
        <taxon>Ceratopteris</taxon>
    </lineage>
</organism>
<dbReference type="EMBL" id="CM035428">
    <property type="protein sequence ID" value="KAH7302405.1"/>
    <property type="molecule type" value="Genomic_DNA"/>
</dbReference>
<proteinExistence type="predicted"/>
<dbReference type="OMA" id="RHEDPEN"/>
<dbReference type="InterPro" id="IPR043502">
    <property type="entry name" value="DNA/RNA_pol_sf"/>
</dbReference>
<dbReference type="OrthoDB" id="1938551at2759"/>
<dbReference type="PANTHER" id="PTHR19446">
    <property type="entry name" value="REVERSE TRANSCRIPTASES"/>
    <property type="match status" value="1"/>
</dbReference>
<dbReference type="SUPFAM" id="SSF56672">
    <property type="entry name" value="DNA/RNA polymerases"/>
    <property type="match status" value="1"/>
</dbReference>
<protein>
    <recommendedName>
        <fullName evidence="1">Reverse transcriptase domain-containing protein</fullName>
    </recommendedName>
</protein>